<gene>
    <name evidence="1" type="ORF">NUW54_g3102</name>
</gene>
<comment type="caution">
    <text evidence="1">The sequence shown here is derived from an EMBL/GenBank/DDBJ whole genome shotgun (WGS) entry which is preliminary data.</text>
</comment>
<name>A0ACC1Q496_9APHY</name>
<dbReference type="Proteomes" id="UP001144978">
    <property type="component" value="Unassembled WGS sequence"/>
</dbReference>
<sequence>MTAHLLAGFSGDHAADQIKTAKDLEAWKRDTTYLVLGRDSLGIGSEPSAPVSAELSKLLKVSAEDVVVAAGGNLPWLSLSSEEQVARYTERLREAVADVGKQLFDLLPEEEQKLLSLFLRLGCAMHKDLNSVKGGNTAMMAAWADLGTTPPVLLANKENASALRDVDTEALALLLTSSELSGEGLSDAEMRALESSTRGGVKLTSLAGALFNNKDDKKGQQDTYAFYFEEVVGQPLRFPDTSNTRYQTHCCAAAELLVHRSHYIHFLEVIRDRKDRAVFSHMEENVYAGLQDVPTLTELAAMTLYAQAITHPYMRVARIHQNGLKLGSLHDKLKAHVSRVISNPEILCAPAATSELGAMDGLEWERPEAVAVVHEMAPDLPHLQDILVAFFPMRPTDSAEEDTAGCDGPSDESTKNATLSLSGWAWE</sequence>
<evidence type="ECO:0000313" key="2">
    <source>
        <dbReference type="Proteomes" id="UP001144978"/>
    </source>
</evidence>
<proteinExistence type="predicted"/>
<evidence type="ECO:0000313" key="1">
    <source>
        <dbReference type="EMBL" id="KAJ3008570.1"/>
    </source>
</evidence>
<accession>A0ACC1Q496</accession>
<dbReference type="EMBL" id="JANSHE010000631">
    <property type="protein sequence ID" value="KAJ3008570.1"/>
    <property type="molecule type" value="Genomic_DNA"/>
</dbReference>
<keyword evidence="2" id="KW-1185">Reference proteome</keyword>
<organism evidence="1 2">
    <name type="scientific">Trametes sanguinea</name>
    <dbReference type="NCBI Taxonomy" id="158606"/>
    <lineage>
        <taxon>Eukaryota</taxon>
        <taxon>Fungi</taxon>
        <taxon>Dikarya</taxon>
        <taxon>Basidiomycota</taxon>
        <taxon>Agaricomycotina</taxon>
        <taxon>Agaricomycetes</taxon>
        <taxon>Polyporales</taxon>
        <taxon>Polyporaceae</taxon>
        <taxon>Trametes</taxon>
    </lineage>
</organism>
<protein>
    <submittedName>
        <fullName evidence="1">Uncharacterized protein</fullName>
    </submittedName>
</protein>
<reference evidence="1" key="1">
    <citation type="submission" date="2022-08" db="EMBL/GenBank/DDBJ databases">
        <title>Genome Sequence of Pycnoporus sanguineus.</title>
        <authorList>
            <person name="Buettner E."/>
        </authorList>
    </citation>
    <scope>NUCLEOTIDE SEQUENCE</scope>
    <source>
        <strain evidence="1">CG-C14</strain>
    </source>
</reference>